<feature type="transmembrane region" description="Helical" evidence="1">
    <location>
        <begin position="50"/>
        <end position="69"/>
    </location>
</feature>
<accession>A0A1I3KLN3</accession>
<keyword evidence="3" id="KW-1185">Reference proteome</keyword>
<evidence type="ECO:0000313" key="3">
    <source>
        <dbReference type="Proteomes" id="UP000199377"/>
    </source>
</evidence>
<gene>
    <name evidence="2" type="ORF">SAMN05216258_1097</name>
</gene>
<keyword evidence="1" id="KW-0472">Membrane</keyword>
<feature type="transmembrane region" description="Helical" evidence="1">
    <location>
        <begin position="25"/>
        <end position="44"/>
    </location>
</feature>
<keyword evidence="1" id="KW-1133">Transmembrane helix</keyword>
<dbReference type="Proteomes" id="UP000199377">
    <property type="component" value="Unassembled WGS sequence"/>
</dbReference>
<dbReference type="EMBL" id="FOQH01000009">
    <property type="protein sequence ID" value="SFI73347.1"/>
    <property type="molecule type" value="Genomic_DNA"/>
</dbReference>
<keyword evidence="1" id="KW-0812">Transmembrane</keyword>
<dbReference type="AlphaFoldDB" id="A0A1I3KLN3"/>
<organism evidence="2 3">
    <name type="scientific">Albimonas pacifica</name>
    <dbReference type="NCBI Taxonomy" id="1114924"/>
    <lineage>
        <taxon>Bacteria</taxon>
        <taxon>Pseudomonadati</taxon>
        <taxon>Pseudomonadota</taxon>
        <taxon>Alphaproteobacteria</taxon>
        <taxon>Rhodobacterales</taxon>
        <taxon>Paracoccaceae</taxon>
        <taxon>Albimonas</taxon>
    </lineage>
</organism>
<evidence type="ECO:0000313" key="2">
    <source>
        <dbReference type="EMBL" id="SFI73347.1"/>
    </source>
</evidence>
<protein>
    <submittedName>
        <fullName evidence="2">Uncharacterized protein</fullName>
    </submittedName>
</protein>
<reference evidence="2 3" key="1">
    <citation type="submission" date="2016-10" db="EMBL/GenBank/DDBJ databases">
        <authorList>
            <person name="de Groot N.N."/>
        </authorList>
    </citation>
    <scope>NUCLEOTIDE SEQUENCE [LARGE SCALE GENOMIC DNA]</scope>
    <source>
        <strain evidence="2 3">CGMCC 1.11030</strain>
    </source>
</reference>
<evidence type="ECO:0000256" key="1">
    <source>
        <dbReference type="SAM" id="Phobius"/>
    </source>
</evidence>
<dbReference type="RefSeq" id="WP_092862300.1">
    <property type="nucleotide sequence ID" value="NZ_FOQH01000009.1"/>
</dbReference>
<proteinExistence type="predicted"/>
<dbReference type="OrthoDB" id="8479738at2"/>
<sequence>MLPILYRVPLFGWMLRDAFEGREDAPLWFALNVIMLWILSVIVFGYAGLIVPALLGVAVVFYVILAITVGR</sequence>
<name>A0A1I3KLN3_9RHOB</name>